<sequence>MSVRLFTCNVRLFAKSSWKKNKQKRSRYNLGIPPPSLSVSLLCLFTSDLGFFLASELLPEVETPFCCFNSTNTNSKSFSIAFFNDEQQQQFPCMPANEGTVGGRKEKLIYCGSRRLVGSAVGRLLTPLPYPSPSQTLPSSTLAQMKEKSE</sequence>
<reference evidence="2 3" key="1">
    <citation type="submission" date="2015-01" db="EMBL/GenBank/DDBJ databases">
        <title>Evolution of Trichinella species and genotypes.</title>
        <authorList>
            <person name="Korhonen P.K."/>
            <person name="Edoardo P."/>
            <person name="Giuseppe L.R."/>
            <person name="Gasser R.B."/>
        </authorList>
    </citation>
    <scope>NUCLEOTIDE SEQUENCE [LARGE SCALE GENOMIC DNA]</scope>
    <source>
        <strain evidence="2">ISS1980</strain>
    </source>
</reference>
<evidence type="ECO:0000313" key="3">
    <source>
        <dbReference type="Proteomes" id="UP000054843"/>
    </source>
</evidence>
<feature type="region of interest" description="Disordered" evidence="1">
    <location>
        <begin position="131"/>
        <end position="150"/>
    </location>
</feature>
<organism evidence="2 3">
    <name type="scientific">Trichinella papuae</name>
    <dbReference type="NCBI Taxonomy" id="268474"/>
    <lineage>
        <taxon>Eukaryota</taxon>
        <taxon>Metazoa</taxon>
        <taxon>Ecdysozoa</taxon>
        <taxon>Nematoda</taxon>
        <taxon>Enoplea</taxon>
        <taxon>Dorylaimia</taxon>
        <taxon>Trichinellida</taxon>
        <taxon>Trichinellidae</taxon>
        <taxon>Trichinella</taxon>
    </lineage>
</organism>
<dbReference type="Proteomes" id="UP000054843">
    <property type="component" value="Unassembled WGS sequence"/>
</dbReference>
<proteinExistence type="predicted"/>
<gene>
    <name evidence="2" type="ORF">T10_3344</name>
</gene>
<accession>A0A0V1N3Y0</accession>
<comment type="caution">
    <text evidence="2">The sequence shown here is derived from an EMBL/GenBank/DDBJ whole genome shotgun (WGS) entry which is preliminary data.</text>
</comment>
<protein>
    <submittedName>
        <fullName evidence="2">Uncharacterized protein</fullName>
    </submittedName>
</protein>
<evidence type="ECO:0000313" key="2">
    <source>
        <dbReference type="EMBL" id="KRZ78699.1"/>
    </source>
</evidence>
<dbReference type="AlphaFoldDB" id="A0A0V1N3Y0"/>
<evidence type="ECO:0000256" key="1">
    <source>
        <dbReference type="SAM" id="MobiDB-lite"/>
    </source>
</evidence>
<dbReference type="EMBL" id="JYDO01000011">
    <property type="protein sequence ID" value="KRZ78699.1"/>
    <property type="molecule type" value="Genomic_DNA"/>
</dbReference>
<keyword evidence="3" id="KW-1185">Reference proteome</keyword>
<name>A0A0V1N3Y0_9BILA</name>
<feature type="compositionally biased region" description="Low complexity" evidence="1">
    <location>
        <begin position="133"/>
        <end position="142"/>
    </location>
</feature>